<dbReference type="RefSeq" id="WP_085882199.1">
    <property type="nucleotide sequence ID" value="NZ_FWFR01000001.1"/>
</dbReference>
<reference evidence="3 4" key="1">
    <citation type="submission" date="2017-03" db="EMBL/GenBank/DDBJ databases">
        <authorList>
            <person name="Afonso C.L."/>
            <person name="Miller P.J."/>
            <person name="Scott M.A."/>
            <person name="Spackman E."/>
            <person name="Goraichik I."/>
            <person name="Dimitrov K.M."/>
            <person name="Suarez D.L."/>
            <person name="Swayne D.E."/>
        </authorList>
    </citation>
    <scope>NUCLEOTIDE SEQUENCE [LARGE SCALE GENOMIC DNA]</scope>
    <source>
        <strain evidence="3 4">CECT 7691</strain>
    </source>
</reference>
<accession>A0A1Y5RXU5</accession>
<name>A0A1Y5RXU5_9PROT</name>
<dbReference type="InterPro" id="IPR015168">
    <property type="entry name" value="SsuA/THI5"/>
</dbReference>
<evidence type="ECO:0000313" key="4">
    <source>
        <dbReference type="Proteomes" id="UP000193200"/>
    </source>
</evidence>
<proteinExistence type="predicted"/>
<feature type="domain" description="SsuA/THI5-like" evidence="2">
    <location>
        <begin position="39"/>
        <end position="251"/>
    </location>
</feature>
<dbReference type="FunCoup" id="A0A1Y5RXU5">
    <property type="interactions" value="124"/>
</dbReference>
<dbReference type="Gene3D" id="3.40.190.10">
    <property type="entry name" value="Periplasmic binding protein-like II"/>
    <property type="match status" value="2"/>
</dbReference>
<evidence type="ECO:0000259" key="2">
    <source>
        <dbReference type="Pfam" id="PF09084"/>
    </source>
</evidence>
<evidence type="ECO:0000313" key="3">
    <source>
        <dbReference type="EMBL" id="SLN27835.1"/>
    </source>
</evidence>
<protein>
    <submittedName>
        <fullName evidence="3">Putative thiamine biosynthesis protein</fullName>
    </submittedName>
</protein>
<keyword evidence="1" id="KW-0732">Signal</keyword>
<dbReference type="Pfam" id="PF09084">
    <property type="entry name" value="NMT1"/>
    <property type="match status" value="1"/>
</dbReference>
<evidence type="ECO:0000256" key="1">
    <source>
        <dbReference type="SAM" id="SignalP"/>
    </source>
</evidence>
<gene>
    <name evidence="3" type="ORF">OCH7691_00919</name>
</gene>
<dbReference type="PANTHER" id="PTHR31528">
    <property type="entry name" value="4-AMINO-5-HYDROXYMETHYL-2-METHYLPYRIMIDINE PHOSPHATE SYNTHASE THI11-RELATED"/>
    <property type="match status" value="1"/>
</dbReference>
<feature type="chain" id="PRO_5013096843" evidence="1">
    <location>
        <begin position="26"/>
        <end position="332"/>
    </location>
</feature>
<keyword evidence="4" id="KW-1185">Reference proteome</keyword>
<dbReference type="GO" id="GO:0009228">
    <property type="term" value="P:thiamine biosynthetic process"/>
    <property type="evidence" value="ECO:0007669"/>
    <property type="project" value="InterPro"/>
</dbReference>
<sequence length="332" mass="35940">MGAKRIGILAAALTAAAMLASPTQAAEKATLLLNWFQLPDHSPFYLARKRGYFEEEGIDLEIIRGHGSGDTAKKIDLGEAEFGISDAPTVLTAISKGADLMIIGIHYDKAANNIFFFKDSGITKVSDLAGRKIAAPPGDSHRFLWPSLAKVNNVDPDSVTMVNIKPEGKQAIVAGGQVDGAFDLYTSFPIWEKVLGEGKVGNLLFADHGVALYGHAYLVNKKLVAEKPELIRGFMKAMARGWSDALNEREAAIDALMDSVPGVDRDAYLATLDLVLDLSVTERSREYGQAWILPELMQNTIDITKEGGNMEKDLTAAEVFTNDFNAQIKPGS</sequence>
<dbReference type="PANTHER" id="PTHR31528:SF3">
    <property type="entry name" value="THIAMINE BIOSYNTHESIS PROTEIN HI_0357-RELATED"/>
    <property type="match status" value="1"/>
</dbReference>
<organism evidence="3 4">
    <name type="scientific">Oceanibacterium hippocampi</name>
    <dbReference type="NCBI Taxonomy" id="745714"/>
    <lineage>
        <taxon>Bacteria</taxon>
        <taxon>Pseudomonadati</taxon>
        <taxon>Pseudomonadota</taxon>
        <taxon>Alphaproteobacteria</taxon>
        <taxon>Sneathiellales</taxon>
        <taxon>Sneathiellaceae</taxon>
        <taxon>Oceanibacterium</taxon>
    </lineage>
</organism>
<dbReference type="InterPro" id="IPR027939">
    <property type="entry name" value="NMT1/THI5"/>
</dbReference>
<dbReference type="EMBL" id="FWFR01000001">
    <property type="protein sequence ID" value="SLN27835.1"/>
    <property type="molecule type" value="Genomic_DNA"/>
</dbReference>
<dbReference type="OrthoDB" id="7431968at2"/>
<dbReference type="InParanoid" id="A0A1Y5RXU5"/>
<dbReference type="AlphaFoldDB" id="A0A1Y5RXU5"/>
<dbReference type="SUPFAM" id="SSF53850">
    <property type="entry name" value="Periplasmic binding protein-like II"/>
    <property type="match status" value="1"/>
</dbReference>
<dbReference type="Proteomes" id="UP000193200">
    <property type="component" value="Unassembled WGS sequence"/>
</dbReference>
<feature type="signal peptide" evidence="1">
    <location>
        <begin position="1"/>
        <end position="25"/>
    </location>
</feature>